<proteinExistence type="inferred from homology"/>
<dbReference type="InterPro" id="IPR050356">
    <property type="entry name" value="SulA_CellDiv_inhibitor"/>
</dbReference>
<dbReference type="InterPro" id="IPR043502">
    <property type="entry name" value="DNA/RNA_pol_sf"/>
</dbReference>
<dbReference type="PANTHER" id="PTHR35369:SF2">
    <property type="entry name" value="BLR3025 PROTEIN"/>
    <property type="match status" value="1"/>
</dbReference>
<evidence type="ECO:0000313" key="5">
    <source>
        <dbReference type="Proteomes" id="UP000235116"/>
    </source>
</evidence>
<gene>
    <name evidence="4" type="ORF">Kalk_03125</name>
</gene>
<dbReference type="AlphaFoldDB" id="A0A2K9LJ04"/>
<comment type="similarity">
    <text evidence="1">Belongs to the DNA polymerase type-Y family.</text>
</comment>
<name>A0A2K9LJ04_9GAMM</name>
<dbReference type="Gene3D" id="3.30.70.270">
    <property type="match status" value="1"/>
</dbReference>
<protein>
    <recommendedName>
        <fullName evidence="3">UmuC domain-containing protein</fullName>
    </recommendedName>
</protein>
<keyword evidence="5" id="KW-1185">Reference proteome</keyword>
<evidence type="ECO:0000313" key="4">
    <source>
        <dbReference type="EMBL" id="AUM11475.1"/>
    </source>
</evidence>
<sequence>MILITARHSLCALQPTKPSRKIRSRKRRLVGLDTHSIHPFPHPEPDMLWACFHFPALALNLVEQGVLTPQPLVVETTRKQRRLVLYANELAHQQGIVPGMTIPTAQGLAQNLNCYTYDAHKEQQALQQLGNWAYEFTPHIRTHGPNNLLIEVSHSLKLFHGQKELAQRLTQQLPPGFKPFSLAFADTDMAALLFAQAHESSNRALFFSLPDLHDYDVQWLDVADAQKSLLYSMGLKTVGQLLNLPKDSLSKRFGMEFSQYLLCLTGEQTAPLPNWSLPQTFQAELDFVLELDNAQSLLFPIRHLLSQLEHYLYARQSAVSTFQFSLLLRNRAIQQWPIELAIPMHRLADMMPLIQLKLEKLKLEAPVLSLQLSAHTFGPISVRQQDMFQLHQPDHITRYQLVDRLKARLGEKQIHSLSMVADHRPEYSWCSATPGQGEALQHPSEQRPFWLLYQPQKLRSKKGLPVYHEPLHLLKGPERIETGWWDNQPINRDYYIAQQGHGQHLWVYRDRDNSAWFLHGIFSR</sequence>
<dbReference type="CDD" id="cd03468">
    <property type="entry name" value="PolY_like"/>
    <property type="match status" value="1"/>
</dbReference>
<dbReference type="Proteomes" id="UP000235116">
    <property type="component" value="Chromosome"/>
</dbReference>
<dbReference type="KEGG" id="kak:Kalk_03125"/>
<dbReference type="Gene3D" id="3.40.1170.60">
    <property type="match status" value="1"/>
</dbReference>
<feature type="domain" description="UmuC" evidence="3">
    <location>
        <begin position="66"/>
        <end position="194"/>
    </location>
</feature>
<evidence type="ECO:0000256" key="2">
    <source>
        <dbReference type="ARBA" id="ARBA00022763"/>
    </source>
</evidence>
<evidence type="ECO:0000259" key="3">
    <source>
        <dbReference type="Pfam" id="PF00817"/>
    </source>
</evidence>
<evidence type="ECO:0000256" key="1">
    <source>
        <dbReference type="ARBA" id="ARBA00010945"/>
    </source>
</evidence>
<accession>A0A2K9LJ04</accession>
<dbReference type="Pfam" id="PF00817">
    <property type="entry name" value="IMS"/>
    <property type="match status" value="1"/>
</dbReference>
<dbReference type="PANTHER" id="PTHR35369">
    <property type="entry name" value="BLR3025 PROTEIN-RELATED"/>
    <property type="match status" value="1"/>
</dbReference>
<dbReference type="SUPFAM" id="SSF56672">
    <property type="entry name" value="DNA/RNA polymerases"/>
    <property type="match status" value="1"/>
</dbReference>
<organism evidence="4 5">
    <name type="scientific">Ketobacter alkanivorans</name>
    <dbReference type="NCBI Taxonomy" id="1917421"/>
    <lineage>
        <taxon>Bacteria</taxon>
        <taxon>Pseudomonadati</taxon>
        <taxon>Pseudomonadota</taxon>
        <taxon>Gammaproteobacteria</taxon>
        <taxon>Pseudomonadales</taxon>
        <taxon>Ketobacteraceae</taxon>
        <taxon>Ketobacter</taxon>
    </lineage>
</organism>
<dbReference type="InterPro" id="IPR001126">
    <property type="entry name" value="UmuC"/>
</dbReference>
<dbReference type="EMBL" id="CP022684">
    <property type="protein sequence ID" value="AUM11475.1"/>
    <property type="molecule type" value="Genomic_DNA"/>
</dbReference>
<dbReference type="GO" id="GO:0006281">
    <property type="term" value="P:DNA repair"/>
    <property type="evidence" value="ECO:0007669"/>
    <property type="project" value="InterPro"/>
</dbReference>
<keyword evidence="2" id="KW-0227">DNA damage</keyword>
<dbReference type="InterPro" id="IPR043128">
    <property type="entry name" value="Rev_trsase/Diguanyl_cyclase"/>
</dbReference>
<reference evidence="5" key="1">
    <citation type="submission" date="2017-08" db="EMBL/GenBank/DDBJ databases">
        <title>Direct submision.</title>
        <authorList>
            <person name="Kim S.-J."/>
            <person name="Rhee S.-K."/>
        </authorList>
    </citation>
    <scope>NUCLEOTIDE SEQUENCE [LARGE SCALE GENOMIC DNA]</scope>
    <source>
        <strain evidence="5">GI5</strain>
    </source>
</reference>